<name>A0AAV6KM94_9ERIC</name>
<keyword evidence="2" id="KW-1185">Reference proteome</keyword>
<organism evidence="1 2">
    <name type="scientific">Rhododendron griersonianum</name>
    <dbReference type="NCBI Taxonomy" id="479676"/>
    <lineage>
        <taxon>Eukaryota</taxon>
        <taxon>Viridiplantae</taxon>
        <taxon>Streptophyta</taxon>
        <taxon>Embryophyta</taxon>
        <taxon>Tracheophyta</taxon>
        <taxon>Spermatophyta</taxon>
        <taxon>Magnoliopsida</taxon>
        <taxon>eudicotyledons</taxon>
        <taxon>Gunneridae</taxon>
        <taxon>Pentapetalae</taxon>
        <taxon>asterids</taxon>
        <taxon>Ericales</taxon>
        <taxon>Ericaceae</taxon>
        <taxon>Ericoideae</taxon>
        <taxon>Rhodoreae</taxon>
        <taxon>Rhododendron</taxon>
    </lineage>
</organism>
<protein>
    <recommendedName>
        <fullName evidence="3">Protein kinase domain-containing protein</fullName>
    </recommendedName>
</protein>
<proteinExistence type="predicted"/>
<dbReference type="Proteomes" id="UP000823749">
    <property type="component" value="Chromosome 4"/>
</dbReference>
<gene>
    <name evidence="1" type="ORF">RHGRI_011471</name>
</gene>
<reference evidence="1" key="1">
    <citation type="submission" date="2020-08" db="EMBL/GenBank/DDBJ databases">
        <title>Plant Genome Project.</title>
        <authorList>
            <person name="Zhang R.-G."/>
        </authorList>
    </citation>
    <scope>NUCLEOTIDE SEQUENCE</scope>
    <source>
        <strain evidence="1">WSP0</strain>
        <tissue evidence="1">Leaf</tissue>
    </source>
</reference>
<comment type="caution">
    <text evidence="1">The sequence shown here is derived from an EMBL/GenBank/DDBJ whole genome shotgun (WGS) entry which is preliminary data.</text>
</comment>
<sequence>MEVVGILDYGLAKVADKMIKYVIAPALKCQSHVSFAEEMNQENGHVSEAILRIVPSSDPKQCMCSEARTTTVDQFYSSCFILEMYFVRLYVAPVILRYLLLCKVLCKDSEKSVTTILVRLE</sequence>
<evidence type="ECO:0000313" key="2">
    <source>
        <dbReference type="Proteomes" id="UP000823749"/>
    </source>
</evidence>
<evidence type="ECO:0000313" key="1">
    <source>
        <dbReference type="EMBL" id="KAG5553591.1"/>
    </source>
</evidence>
<accession>A0AAV6KM94</accession>
<dbReference type="EMBL" id="JACTNZ010000004">
    <property type="protein sequence ID" value="KAG5553591.1"/>
    <property type="molecule type" value="Genomic_DNA"/>
</dbReference>
<dbReference type="AlphaFoldDB" id="A0AAV6KM94"/>
<evidence type="ECO:0008006" key="3">
    <source>
        <dbReference type="Google" id="ProtNLM"/>
    </source>
</evidence>